<proteinExistence type="predicted"/>
<dbReference type="EMBL" id="JARJBC010000015">
    <property type="protein sequence ID" value="MDF3292038.1"/>
    <property type="molecule type" value="Genomic_DNA"/>
</dbReference>
<comment type="caution">
    <text evidence="2">The sequence shown here is derived from an EMBL/GenBank/DDBJ whole genome shotgun (WGS) entry which is preliminary data.</text>
</comment>
<sequence length="173" mass="19124">MLASSIAVPKNGNLPFLLATDNPWDDLADYDQAPQPRPFPAQAHRINARSQAITYDAALNGYRASSLPWKPADEAPGWWDRLIRRYFPGSEVSTCPSWDSVVSAVRDGGPQARGVVWIRRQFRGFETTGHLVNVHIDNGQAVFLGGQTGPLEQLEQHGIKQLTLARFYGAPSE</sequence>
<dbReference type="InterPro" id="IPR028908">
    <property type="entry name" value="Tox-PL_dom"/>
</dbReference>
<dbReference type="RefSeq" id="WP_276095154.1">
    <property type="nucleotide sequence ID" value="NZ_JARJBC010000015.1"/>
</dbReference>
<feature type="domain" description="Tox-PL" evidence="1">
    <location>
        <begin position="47"/>
        <end position="149"/>
    </location>
</feature>
<reference evidence="2 3" key="1">
    <citation type="submission" date="2023-03" db="EMBL/GenBank/DDBJ databases">
        <title>Draft genome sequence of Streptomyces sp. RB6PN23 isolated from peat swamp forest in Thailand.</title>
        <authorList>
            <person name="Klaysubun C."/>
            <person name="Duangmal K."/>
        </authorList>
    </citation>
    <scope>NUCLEOTIDE SEQUENCE [LARGE SCALE GENOMIC DNA]</scope>
    <source>
        <strain evidence="2 3">RB6PN23</strain>
    </source>
</reference>
<evidence type="ECO:0000313" key="3">
    <source>
        <dbReference type="Proteomes" id="UP001216579"/>
    </source>
</evidence>
<protein>
    <submittedName>
        <fullName evidence="2">Toxin glutamine deamidase domain-containing protein</fullName>
    </submittedName>
</protein>
<gene>
    <name evidence="2" type="ORF">P3G67_22965</name>
</gene>
<evidence type="ECO:0000313" key="2">
    <source>
        <dbReference type="EMBL" id="MDF3292038.1"/>
    </source>
</evidence>
<keyword evidence="3" id="KW-1185">Reference proteome</keyword>
<dbReference type="Proteomes" id="UP001216579">
    <property type="component" value="Unassembled WGS sequence"/>
</dbReference>
<organism evidence="2 3">
    <name type="scientific">Streptomyces silvisoli</name>
    <dbReference type="NCBI Taxonomy" id="3034235"/>
    <lineage>
        <taxon>Bacteria</taxon>
        <taxon>Bacillati</taxon>
        <taxon>Actinomycetota</taxon>
        <taxon>Actinomycetes</taxon>
        <taxon>Kitasatosporales</taxon>
        <taxon>Streptomycetaceae</taxon>
        <taxon>Streptomyces</taxon>
    </lineage>
</organism>
<dbReference type="Pfam" id="PF15644">
    <property type="entry name" value="Gln_amidase"/>
    <property type="match status" value="1"/>
</dbReference>
<accession>A0ABT5ZQD4</accession>
<name>A0ABT5ZQD4_9ACTN</name>
<evidence type="ECO:0000259" key="1">
    <source>
        <dbReference type="Pfam" id="PF15644"/>
    </source>
</evidence>